<evidence type="ECO:0000313" key="2">
    <source>
        <dbReference type="Proteomes" id="UP000886740"/>
    </source>
</evidence>
<reference evidence="1" key="2">
    <citation type="submission" date="2021-04" db="EMBL/GenBank/DDBJ databases">
        <authorList>
            <person name="Gilroy R."/>
        </authorList>
    </citation>
    <scope>NUCLEOTIDE SEQUENCE</scope>
    <source>
        <strain evidence="1">ChiGjej6B6-14162</strain>
    </source>
</reference>
<accession>A0A9D2BGI4</accession>
<comment type="caution">
    <text evidence="1">The sequence shown here is derived from an EMBL/GenBank/DDBJ whole genome shotgun (WGS) entry which is preliminary data.</text>
</comment>
<sequence>MTKREISERMCARFGEFVERQRLESKITLNALCREAGISKTVYIAFKKGGIPA</sequence>
<organism evidence="1 2">
    <name type="scientific">Candidatus Parabacteroides intestinipullorum</name>
    <dbReference type="NCBI Taxonomy" id="2838723"/>
    <lineage>
        <taxon>Bacteria</taxon>
        <taxon>Pseudomonadati</taxon>
        <taxon>Bacteroidota</taxon>
        <taxon>Bacteroidia</taxon>
        <taxon>Bacteroidales</taxon>
        <taxon>Tannerellaceae</taxon>
        <taxon>Parabacteroides</taxon>
    </lineage>
</organism>
<dbReference type="AlphaFoldDB" id="A0A9D2BGI4"/>
<gene>
    <name evidence="1" type="ORF">H9977_09960</name>
</gene>
<proteinExistence type="predicted"/>
<protein>
    <submittedName>
        <fullName evidence="1">Uncharacterized protein</fullName>
    </submittedName>
</protein>
<dbReference type="EMBL" id="DXEL01000068">
    <property type="protein sequence ID" value="HIX75341.1"/>
    <property type="molecule type" value="Genomic_DNA"/>
</dbReference>
<dbReference type="Proteomes" id="UP000886740">
    <property type="component" value="Unassembled WGS sequence"/>
</dbReference>
<name>A0A9D2BGI4_9BACT</name>
<reference evidence="1" key="1">
    <citation type="journal article" date="2021" name="PeerJ">
        <title>Extensive microbial diversity within the chicken gut microbiome revealed by metagenomics and culture.</title>
        <authorList>
            <person name="Gilroy R."/>
            <person name="Ravi A."/>
            <person name="Getino M."/>
            <person name="Pursley I."/>
            <person name="Horton D.L."/>
            <person name="Alikhan N.F."/>
            <person name="Baker D."/>
            <person name="Gharbi K."/>
            <person name="Hall N."/>
            <person name="Watson M."/>
            <person name="Adriaenssens E.M."/>
            <person name="Foster-Nyarko E."/>
            <person name="Jarju S."/>
            <person name="Secka A."/>
            <person name="Antonio M."/>
            <person name="Oren A."/>
            <person name="Chaudhuri R.R."/>
            <person name="La Ragione R."/>
            <person name="Hildebrand F."/>
            <person name="Pallen M.J."/>
        </authorList>
    </citation>
    <scope>NUCLEOTIDE SEQUENCE</scope>
    <source>
        <strain evidence="1">ChiGjej6B6-14162</strain>
    </source>
</reference>
<evidence type="ECO:0000313" key="1">
    <source>
        <dbReference type="EMBL" id="HIX75341.1"/>
    </source>
</evidence>